<evidence type="ECO:0000313" key="10">
    <source>
        <dbReference type="EMBL" id="HDR00385.1"/>
    </source>
</evidence>
<feature type="region of interest" description="Disordered" evidence="8">
    <location>
        <begin position="1"/>
        <end position="37"/>
    </location>
</feature>
<evidence type="ECO:0000256" key="1">
    <source>
        <dbReference type="ARBA" id="ARBA00022490"/>
    </source>
</evidence>
<dbReference type="NCBIfam" id="TIGR01852">
    <property type="entry name" value="lipid_A_lpxA"/>
    <property type="match status" value="1"/>
</dbReference>
<protein>
    <submittedName>
        <fullName evidence="10">Acyl-ACP--UDP-N-acetylglucosamine O-acyltransferase</fullName>
        <ecNumber evidence="10">2.3.1.129</ecNumber>
    </submittedName>
</protein>
<dbReference type="Gene3D" id="2.160.10.10">
    <property type="entry name" value="Hexapeptide repeat proteins"/>
    <property type="match status" value="1"/>
</dbReference>
<dbReference type="Proteomes" id="UP000885672">
    <property type="component" value="Unassembled WGS sequence"/>
</dbReference>
<dbReference type="InterPro" id="IPR037157">
    <property type="entry name" value="Acetyltransf_C_sf"/>
</dbReference>
<dbReference type="PANTHER" id="PTHR43480">
    <property type="entry name" value="ACYL-[ACYL-CARRIER-PROTEIN]--UDP-N-ACETYLGLUCOSAMINE O-ACYLTRANSFERASE"/>
    <property type="match status" value="1"/>
</dbReference>
<evidence type="ECO:0000256" key="8">
    <source>
        <dbReference type="SAM" id="MobiDB-lite"/>
    </source>
</evidence>
<comment type="caution">
    <text evidence="10">The sequence shown here is derived from an EMBL/GenBank/DDBJ whole genome shotgun (WGS) entry which is preliminary data.</text>
</comment>
<keyword evidence="4 10" id="KW-0808">Transferase</keyword>
<gene>
    <name evidence="10" type="ORF">ENN51_08910</name>
</gene>
<keyword evidence="7 10" id="KW-0012">Acyltransferase</keyword>
<dbReference type="Pfam" id="PF13720">
    <property type="entry name" value="Acetyltransf_11"/>
    <property type="match status" value="1"/>
</dbReference>
<organism evidence="10">
    <name type="scientific">candidate division WOR-3 bacterium</name>
    <dbReference type="NCBI Taxonomy" id="2052148"/>
    <lineage>
        <taxon>Bacteria</taxon>
        <taxon>Bacteria division WOR-3</taxon>
    </lineage>
</organism>
<dbReference type="AlphaFoldDB" id="A0A7V0XG19"/>
<evidence type="ECO:0000256" key="2">
    <source>
        <dbReference type="ARBA" id="ARBA00022516"/>
    </source>
</evidence>
<keyword evidence="6" id="KW-0443">Lipid metabolism</keyword>
<evidence type="ECO:0000256" key="5">
    <source>
        <dbReference type="ARBA" id="ARBA00022737"/>
    </source>
</evidence>
<dbReference type="GO" id="GO:0016020">
    <property type="term" value="C:membrane"/>
    <property type="evidence" value="ECO:0007669"/>
    <property type="project" value="GOC"/>
</dbReference>
<dbReference type="InterPro" id="IPR029098">
    <property type="entry name" value="Acetyltransf_C"/>
</dbReference>
<dbReference type="NCBIfam" id="NF003657">
    <property type="entry name" value="PRK05289.1"/>
    <property type="match status" value="1"/>
</dbReference>
<dbReference type="InterPro" id="IPR010137">
    <property type="entry name" value="Lipid_A_LpxA"/>
</dbReference>
<sequence>MRGYWAAGPGCTESPGKPGSAKNLPARRSLPAPCGSRPGRRVIHPSAVIGPEVEVGPGCEVGPFCSLSGRVRLGRDCRLAAGVVIGAEPMDRHYTSEETEVVIGERNVFHEYASVHRATGAGNRTVIGRGNRVMAYVHIAHNCRVGDNCVITNACQLGGHVEIGDGANLGGLVGIHQHCRVGTLAMVGAWTYVNRDIPPFLLAEGRPCRVRGLNSVGLDRAGVAPGARAVLKKAYRLMYRSRLGLSAAVEAIKRDLLPEAAERGGEELLHCLFSFIVTSGRGIEMRAREEETEEA</sequence>
<dbReference type="GO" id="GO:0009245">
    <property type="term" value="P:lipid A biosynthetic process"/>
    <property type="evidence" value="ECO:0007669"/>
    <property type="project" value="UniProtKB-KW"/>
</dbReference>
<keyword evidence="2" id="KW-0444">Lipid biosynthesis</keyword>
<proteinExistence type="predicted"/>
<dbReference type="PROSITE" id="PS00101">
    <property type="entry name" value="HEXAPEP_TRANSFERASES"/>
    <property type="match status" value="1"/>
</dbReference>
<keyword evidence="1" id="KW-0963">Cytoplasm</keyword>
<name>A0A7V0XG19_UNCW3</name>
<keyword evidence="3" id="KW-0441">Lipid A biosynthesis</keyword>
<dbReference type="PIRSF" id="PIRSF000456">
    <property type="entry name" value="UDP-GlcNAc_acltr"/>
    <property type="match status" value="1"/>
</dbReference>
<accession>A0A7V0XG19</accession>
<dbReference type="PANTHER" id="PTHR43480:SF1">
    <property type="entry name" value="ACYL-[ACYL-CARRIER-PROTEIN]--UDP-N-ACETYLGLUCOSAMINE O-ACYLTRANSFERASE, MITOCHONDRIAL-RELATED"/>
    <property type="match status" value="1"/>
</dbReference>
<dbReference type="InterPro" id="IPR018357">
    <property type="entry name" value="Hexapep_transf_CS"/>
</dbReference>
<reference evidence="10" key="1">
    <citation type="journal article" date="2020" name="mSystems">
        <title>Genome- and Community-Level Interaction Insights into Carbon Utilization and Element Cycling Functions of Hydrothermarchaeota in Hydrothermal Sediment.</title>
        <authorList>
            <person name="Zhou Z."/>
            <person name="Liu Y."/>
            <person name="Xu W."/>
            <person name="Pan J."/>
            <person name="Luo Z.H."/>
            <person name="Li M."/>
        </authorList>
    </citation>
    <scope>NUCLEOTIDE SEQUENCE [LARGE SCALE GENOMIC DNA]</scope>
    <source>
        <strain evidence="10">SpSt-1182</strain>
    </source>
</reference>
<dbReference type="SUPFAM" id="SSF51161">
    <property type="entry name" value="Trimeric LpxA-like enzymes"/>
    <property type="match status" value="1"/>
</dbReference>
<dbReference type="EC" id="2.3.1.129" evidence="10"/>
<dbReference type="GO" id="GO:0008780">
    <property type="term" value="F:acyl-[acyl-carrier-protein]-UDP-N-acetylglucosamine O-acyltransferase activity"/>
    <property type="evidence" value="ECO:0007669"/>
    <property type="project" value="UniProtKB-EC"/>
</dbReference>
<feature type="domain" description="UDP N-acetylglucosamine O-acyltransferase C-terminal" evidence="9">
    <location>
        <begin position="196"/>
        <end position="283"/>
    </location>
</feature>
<dbReference type="EMBL" id="DSBX01000342">
    <property type="protein sequence ID" value="HDR00385.1"/>
    <property type="molecule type" value="Genomic_DNA"/>
</dbReference>
<evidence type="ECO:0000259" key="9">
    <source>
        <dbReference type="Pfam" id="PF13720"/>
    </source>
</evidence>
<evidence type="ECO:0000256" key="6">
    <source>
        <dbReference type="ARBA" id="ARBA00023098"/>
    </source>
</evidence>
<evidence type="ECO:0000256" key="3">
    <source>
        <dbReference type="ARBA" id="ARBA00022556"/>
    </source>
</evidence>
<dbReference type="InterPro" id="IPR011004">
    <property type="entry name" value="Trimer_LpxA-like_sf"/>
</dbReference>
<dbReference type="Gene3D" id="1.20.1180.10">
    <property type="entry name" value="Udp N-acetylglucosamine O-acyltransferase, C-terminal domain"/>
    <property type="match status" value="1"/>
</dbReference>
<dbReference type="Pfam" id="PF00132">
    <property type="entry name" value="Hexapep"/>
    <property type="match status" value="2"/>
</dbReference>
<evidence type="ECO:0000256" key="7">
    <source>
        <dbReference type="ARBA" id="ARBA00023315"/>
    </source>
</evidence>
<keyword evidence="5" id="KW-0677">Repeat</keyword>
<evidence type="ECO:0000256" key="4">
    <source>
        <dbReference type="ARBA" id="ARBA00022679"/>
    </source>
</evidence>
<dbReference type="InterPro" id="IPR001451">
    <property type="entry name" value="Hexapep"/>
</dbReference>